<feature type="signal peptide" evidence="1">
    <location>
        <begin position="1"/>
        <end position="20"/>
    </location>
</feature>
<dbReference type="Proteomes" id="UP000231702">
    <property type="component" value="Unassembled WGS sequence"/>
</dbReference>
<sequence length="168" mass="18159">MRAIRTALSLALLASPLPLAAQDVVENDVAKIFSEHWLQSKEAGKNGLLMYLSQERAVEGDYFSIRCEGDGRSVRLGFGTDLEEPKTIFRVDGRAMTFPLEATGVTPDPAISQGDIHGYRIAFSGADQLEAFLGDLRRGSELVIDGQALPIDLSGSAQAIQEQAGYCK</sequence>
<gene>
    <name evidence="2" type="ORF">CVM39_06310</name>
    <name evidence="3" type="ORF">SAMN06297129_0819</name>
</gene>
<evidence type="ECO:0000313" key="3">
    <source>
        <dbReference type="EMBL" id="SNY41094.1"/>
    </source>
</evidence>
<evidence type="ECO:0000313" key="4">
    <source>
        <dbReference type="Proteomes" id="UP000231655"/>
    </source>
</evidence>
<keyword evidence="5" id="KW-1185">Reference proteome</keyword>
<organism evidence="3 4">
    <name type="scientific">Pseudooceanicola antarcticus</name>
    <dbReference type="NCBI Taxonomy" id="1247613"/>
    <lineage>
        <taxon>Bacteria</taxon>
        <taxon>Pseudomonadati</taxon>
        <taxon>Pseudomonadota</taxon>
        <taxon>Alphaproteobacteria</taxon>
        <taxon>Rhodobacterales</taxon>
        <taxon>Paracoccaceae</taxon>
        <taxon>Pseudooceanicola</taxon>
    </lineage>
</organism>
<keyword evidence="1" id="KW-0732">Signal</keyword>
<dbReference type="RefSeq" id="WP_097144570.1">
    <property type="nucleotide sequence ID" value="NZ_OBEA01000001.1"/>
</dbReference>
<protein>
    <recommendedName>
        <fullName evidence="6">Invasion protein IalB, involved in pathogenesis</fullName>
    </recommendedName>
</protein>
<reference evidence="3 4" key="1">
    <citation type="submission" date="2017-09" db="EMBL/GenBank/DDBJ databases">
        <authorList>
            <person name="Ehlers B."/>
            <person name="Leendertz F.H."/>
        </authorList>
    </citation>
    <scope>NUCLEOTIDE SEQUENCE [LARGE SCALE GENOMIC DNA]</scope>
    <source>
        <strain evidence="3 4">CGMCC 1.12662</strain>
    </source>
</reference>
<feature type="chain" id="PRO_5012153897" description="Invasion protein IalB, involved in pathogenesis" evidence="1">
    <location>
        <begin position="21"/>
        <end position="168"/>
    </location>
</feature>
<reference evidence="2 5" key="2">
    <citation type="journal article" date="2018" name="Int. J. Syst. Evol. Microbiol.">
        <title>Pseudooceanicola lipolyticus sp. nov., a marine alphaproteobacterium, reclassification of Oceanicola flagellatus as Pseudooceanicola flagellatus comb. nov. and emended description of the genus Pseudooceanicola.</title>
        <authorList>
            <person name="Huang M.-M."/>
            <person name="Guo L.-L."/>
            <person name="Wu Y.-H."/>
            <person name="Lai Q.-L."/>
            <person name="Shao Z.-Z."/>
            <person name="Wang C.-S."/>
            <person name="Wu M."/>
            <person name="Xu X.-W."/>
        </authorList>
    </citation>
    <scope>NUCLEOTIDE SEQUENCE [LARGE SCALE GENOMIC DNA]</scope>
    <source>
        <strain evidence="2 5">Ar-45</strain>
    </source>
</reference>
<dbReference type="Proteomes" id="UP000231655">
    <property type="component" value="Unassembled WGS sequence"/>
</dbReference>
<dbReference type="OrthoDB" id="7860450at2"/>
<evidence type="ECO:0000313" key="2">
    <source>
        <dbReference type="EMBL" id="PJE30319.1"/>
    </source>
</evidence>
<proteinExistence type="predicted"/>
<dbReference type="AlphaFoldDB" id="A0A285HZG5"/>
<dbReference type="EMBL" id="OBEA01000001">
    <property type="protein sequence ID" value="SNY41094.1"/>
    <property type="molecule type" value="Genomic_DNA"/>
</dbReference>
<accession>A0A285HZG5</accession>
<evidence type="ECO:0000313" key="5">
    <source>
        <dbReference type="Proteomes" id="UP000231702"/>
    </source>
</evidence>
<dbReference type="EMBL" id="PGTD01000013">
    <property type="protein sequence ID" value="PJE30319.1"/>
    <property type="molecule type" value="Genomic_DNA"/>
</dbReference>
<evidence type="ECO:0008006" key="6">
    <source>
        <dbReference type="Google" id="ProtNLM"/>
    </source>
</evidence>
<evidence type="ECO:0000256" key="1">
    <source>
        <dbReference type="SAM" id="SignalP"/>
    </source>
</evidence>
<name>A0A285HZG5_9RHOB</name>